<dbReference type="Pfam" id="PF03807">
    <property type="entry name" value="F420_oxidored"/>
    <property type="match status" value="1"/>
</dbReference>
<dbReference type="Gene3D" id="3.40.50.720">
    <property type="entry name" value="NAD(P)-binding Rossmann-like Domain"/>
    <property type="match status" value="1"/>
</dbReference>
<keyword evidence="5" id="KW-1185">Reference proteome</keyword>
<feature type="compositionally biased region" description="Basic and acidic residues" evidence="2">
    <location>
        <begin position="145"/>
        <end position="169"/>
    </location>
</feature>
<proteinExistence type="predicted"/>
<reference evidence="4 5" key="1">
    <citation type="submission" date="2020-03" db="EMBL/GenBank/DDBJ databases">
        <title>WGS of actinomycetes isolated from Thailand.</title>
        <authorList>
            <person name="Thawai C."/>
        </authorList>
    </citation>
    <scope>NUCLEOTIDE SEQUENCE [LARGE SCALE GENOMIC DNA]</scope>
    <source>
        <strain evidence="4 5">PRB2-1</strain>
    </source>
</reference>
<dbReference type="InterPro" id="IPR036291">
    <property type="entry name" value="NAD(P)-bd_dom_sf"/>
</dbReference>
<dbReference type="InterPro" id="IPR051267">
    <property type="entry name" value="STEAP_metalloreductase"/>
</dbReference>
<protein>
    <submittedName>
        <fullName evidence="4">NAD(P)-binding domain-containing protein</fullName>
    </submittedName>
</protein>
<dbReference type="PANTHER" id="PTHR14239">
    <property type="entry name" value="DUDULIN-RELATED"/>
    <property type="match status" value="1"/>
</dbReference>
<dbReference type="InterPro" id="IPR028939">
    <property type="entry name" value="P5C_Rdtase_cat_N"/>
</dbReference>
<organism evidence="4 5">
    <name type="scientific">Actinacidiphila epipremni</name>
    <dbReference type="NCBI Taxonomy" id="2053013"/>
    <lineage>
        <taxon>Bacteria</taxon>
        <taxon>Bacillati</taxon>
        <taxon>Actinomycetota</taxon>
        <taxon>Actinomycetes</taxon>
        <taxon>Kitasatosporales</taxon>
        <taxon>Streptomycetaceae</taxon>
        <taxon>Actinacidiphila</taxon>
    </lineage>
</organism>
<evidence type="ECO:0000313" key="5">
    <source>
        <dbReference type="Proteomes" id="UP000734511"/>
    </source>
</evidence>
<evidence type="ECO:0000259" key="3">
    <source>
        <dbReference type="Pfam" id="PF03807"/>
    </source>
</evidence>
<name>A0ABX0ZDW1_9ACTN</name>
<dbReference type="SUPFAM" id="SSF51735">
    <property type="entry name" value="NAD(P)-binding Rossmann-fold domains"/>
    <property type="match status" value="1"/>
</dbReference>
<comment type="caution">
    <text evidence="4">The sequence shown here is derived from an EMBL/GenBank/DDBJ whole genome shotgun (WGS) entry which is preliminary data.</text>
</comment>
<feature type="domain" description="Pyrroline-5-carboxylate reductase catalytic N-terminal" evidence="3">
    <location>
        <begin position="2"/>
        <end position="95"/>
    </location>
</feature>
<sequence length="242" mass="24275">MRIGILGTGTLAVGLGTAWARAGHAIRIGGRSREKAAAAAGRIGGAAVAVEPREAAAGADVVLVAVAWEGLADILALAGAKEGTLAGTPLLDPTNAVAHGVGELLTPDGRSAAEHLADLAPGAHVVKGFHLFAADQWQPCPEPGPEPRPEPHPEPGPEQRRREPAAEPAREPVTVVLAGDDDAALAAVSQLVADAGGQPAVLGPLRRARQLEEVAGFVIGLAFAGVDPASAVPHISLPAPDA</sequence>
<dbReference type="RefSeq" id="WP_167980830.1">
    <property type="nucleotide sequence ID" value="NZ_JAATEJ010000001.1"/>
</dbReference>
<gene>
    <name evidence="4" type="ORF">HCN08_00785</name>
</gene>
<evidence type="ECO:0000313" key="4">
    <source>
        <dbReference type="EMBL" id="NJP41960.1"/>
    </source>
</evidence>
<dbReference type="Proteomes" id="UP000734511">
    <property type="component" value="Unassembled WGS sequence"/>
</dbReference>
<dbReference type="EMBL" id="JAATEJ010000001">
    <property type="protein sequence ID" value="NJP41960.1"/>
    <property type="molecule type" value="Genomic_DNA"/>
</dbReference>
<evidence type="ECO:0000256" key="1">
    <source>
        <dbReference type="ARBA" id="ARBA00023002"/>
    </source>
</evidence>
<feature type="region of interest" description="Disordered" evidence="2">
    <location>
        <begin position="136"/>
        <end position="169"/>
    </location>
</feature>
<evidence type="ECO:0000256" key="2">
    <source>
        <dbReference type="SAM" id="MobiDB-lite"/>
    </source>
</evidence>
<keyword evidence="1" id="KW-0560">Oxidoreductase</keyword>
<accession>A0ABX0ZDW1</accession>